<feature type="non-terminal residue" evidence="3">
    <location>
        <position position="866"/>
    </location>
</feature>
<dbReference type="AlphaFoldDB" id="A0AAQ3S5T9"/>
<feature type="compositionally biased region" description="Basic and acidic residues" evidence="1">
    <location>
        <begin position="471"/>
        <end position="489"/>
    </location>
</feature>
<dbReference type="InterPro" id="IPR036869">
    <property type="entry name" value="J_dom_sf"/>
</dbReference>
<feature type="region of interest" description="Disordered" evidence="1">
    <location>
        <begin position="469"/>
        <end position="489"/>
    </location>
</feature>
<feature type="region of interest" description="Disordered" evidence="1">
    <location>
        <begin position="575"/>
        <end position="613"/>
    </location>
</feature>
<dbReference type="EMBL" id="CP144699">
    <property type="protein sequence ID" value="WVZ20499.1"/>
    <property type="molecule type" value="Genomic_DNA"/>
</dbReference>
<proteinExistence type="predicted"/>
<accession>A0AAQ3S5T9</accession>
<dbReference type="InterPro" id="IPR056988">
    <property type="entry name" value="Zn_ribbon_pln"/>
</dbReference>
<dbReference type="Gene3D" id="1.10.287.110">
    <property type="entry name" value="DnaJ domain"/>
    <property type="match status" value="1"/>
</dbReference>
<dbReference type="InterPro" id="IPR001623">
    <property type="entry name" value="DnaJ_domain"/>
</dbReference>
<evidence type="ECO:0000256" key="1">
    <source>
        <dbReference type="SAM" id="MobiDB-lite"/>
    </source>
</evidence>
<dbReference type="Proteomes" id="UP001374535">
    <property type="component" value="Chromosome 2"/>
</dbReference>
<evidence type="ECO:0000259" key="2">
    <source>
        <dbReference type="PROSITE" id="PS50076"/>
    </source>
</evidence>
<dbReference type="CDD" id="cd06257">
    <property type="entry name" value="DnaJ"/>
    <property type="match status" value="1"/>
</dbReference>
<keyword evidence="4" id="KW-1185">Reference proteome</keyword>
<dbReference type="Pfam" id="PF23551">
    <property type="entry name" value="Zn_ribbon_20"/>
    <property type="match status" value="1"/>
</dbReference>
<feature type="compositionally biased region" description="Basic and acidic residues" evidence="1">
    <location>
        <begin position="575"/>
        <end position="588"/>
    </location>
</feature>
<protein>
    <recommendedName>
        <fullName evidence="2">J domain-containing protein</fullName>
    </recommendedName>
</protein>
<sequence>RGFHFLSSKLGEIRFFTVVEGFDRWVIVHGDGLLRFKFLKRHTLLLSPHIANQVISLTPSLLFFLTAPTPHRFFLRFSIPLDSPRPTFHLGFPPQIPDFLLRQFRPLPPLFKCAAPVDPWRDSLHFEFPSPKKQIQLFVVLCCVEFANEWMLGGRDWPSSCRCDGAGIRTAAVSLDYWIMECNKDEAVRAKEIAERKFSEREYVGAKKFALKAQNLYPDLEDITQLLTTIDIYISADNKVSGEMDWYGILGVSPFADEETVRKQYRKLALTLHPDKNKSLGAEGAFKLVSEAWSLLSDKTKRLEYNQKRSLKGFQHNTSNHVGSKSDAPSSNGFYNLKKNVTSNVRTGNNNGRGPSTAVPPPHKKADTFWTICNRCRTHYEYLRIYLNHTLLCPNCNEAFVAVERGPPPNVFKPPNWSSHQQRHQNSQHHAGSNNTNFQWGSHNRMAGFGSTDGSTSVAAQAASVVQQASEKVRRDGSFHKAEKPMKKRRTDDIRVNGYQGYMANHMTGGHGAAGLGSFSESGKANLEAERNYGFSGLPGKHCSTRELSMFELRNMLMDKSRNVIRKKLQEWKSKAEAKINRDKENKRQKSTLTTGSEKLREPAVNGNRHPNIDSFPVRSDQAYVTINVPDPDFHNFDLDRDESSFAEDQVWAAYDDDDGMPRYYARIHKVISIKPFKMRISWLNSRSNSELGPIDWVGSGFYKTCGDFRTGKHEISESLNSFSHKVRWTKGTRGVVRIFPGKGEVWALYRNWSPDWNEHTPDEVIHKYDMVEVLEDFDEEQGILVTPLVKVSGFRTVFQRHADRDQERRILKEEMFRFSHQVPNCLLTGQEAQNAPKGCRELDPAATPLDLLQITTEASETSDNA</sequence>
<dbReference type="SMART" id="SM00271">
    <property type="entry name" value="DnaJ"/>
    <property type="match status" value="1"/>
</dbReference>
<feature type="compositionally biased region" description="Polar residues" evidence="1">
    <location>
        <begin position="315"/>
        <end position="354"/>
    </location>
</feature>
<dbReference type="SUPFAM" id="SSF46565">
    <property type="entry name" value="Chaperone J-domain"/>
    <property type="match status" value="1"/>
</dbReference>
<feature type="region of interest" description="Disordered" evidence="1">
    <location>
        <begin position="314"/>
        <end position="364"/>
    </location>
</feature>
<gene>
    <name evidence="3" type="ORF">V8G54_007821</name>
</gene>
<dbReference type="PANTHER" id="PTHR44137:SF32">
    <property type="entry name" value="DNAJ HEAT SHOCK AMINO-TERMINAL DOMAIN PROTEIN"/>
    <property type="match status" value="1"/>
</dbReference>
<dbReference type="PANTHER" id="PTHR44137">
    <property type="entry name" value="BNAC03G44070D PROTEIN"/>
    <property type="match status" value="1"/>
</dbReference>
<dbReference type="InterPro" id="IPR018253">
    <property type="entry name" value="DnaJ_domain_CS"/>
</dbReference>
<dbReference type="PRINTS" id="PR00625">
    <property type="entry name" value="JDOMAIN"/>
</dbReference>
<organism evidence="3 4">
    <name type="scientific">Vigna mungo</name>
    <name type="common">Black gram</name>
    <name type="synonym">Phaseolus mungo</name>
    <dbReference type="NCBI Taxonomy" id="3915"/>
    <lineage>
        <taxon>Eukaryota</taxon>
        <taxon>Viridiplantae</taxon>
        <taxon>Streptophyta</taxon>
        <taxon>Embryophyta</taxon>
        <taxon>Tracheophyta</taxon>
        <taxon>Spermatophyta</taxon>
        <taxon>Magnoliopsida</taxon>
        <taxon>eudicotyledons</taxon>
        <taxon>Gunneridae</taxon>
        <taxon>Pentapetalae</taxon>
        <taxon>rosids</taxon>
        <taxon>fabids</taxon>
        <taxon>Fabales</taxon>
        <taxon>Fabaceae</taxon>
        <taxon>Papilionoideae</taxon>
        <taxon>50 kb inversion clade</taxon>
        <taxon>NPAAA clade</taxon>
        <taxon>indigoferoid/millettioid clade</taxon>
        <taxon>Phaseoleae</taxon>
        <taxon>Vigna</taxon>
    </lineage>
</organism>
<feature type="domain" description="J" evidence="2">
    <location>
        <begin position="245"/>
        <end position="309"/>
    </location>
</feature>
<dbReference type="InterPro" id="IPR024593">
    <property type="entry name" value="DUF3444"/>
</dbReference>
<dbReference type="Pfam" id="PF00226">
    <property type="entry name" value="DnaJ"/>
    <property type="match status" value="1"/>
</dbReference>
<dbReference type="PROSITE" id="PS00636">
    <property type="entry name" value="DNAJ_1"/>
    <property type="match status" value="1"/>
</dbReference>
<dbReference type="Pfam" id="PF11926">
    <property type="entry name" value="DUF3444"/>
    <property type="match status" value="1"/>
</dbReference>
<dbReference type="PROSITE" id="PS50076">
    <property type="entry name" value="DNAJ_2"/>
    <property type="match status" value="1"/>
</dbReference>
<name>A0AAQ3S5T9_VIGMU</name>
<evidence type="ECO:0000313" key="3">
    <source>
        <dbReference type="EMBL" id="WVZ20499.1"/>
    </source>
</evidence>
<reference evidence="3 4" key="1">
    <citation type="journal article" date="2023" name="Life. Sci Alliance">
        <title>Evolutionary insights into 3D genome organization and epigenetic landscape of Vigna mungo.</title>
        <authorList>
            <person name="Junaid A."/>
            <person name="Singh B."/>
            <person name="Bhatia S."/>
        </authorList>
    </citation>
    <scope>NUCLEOTIDE SEQUENCE [LARGE SCALE GENOMIC DNA]</scope>
    <source>
        <strain evidence="3">Urdbean</strain>
    </source>
</reference>
<evidence type="ECO:0000313" key="4">
    <source>
        <dbReference type="Proteomes" id="UP001374535"/>
    </source>
</evidence>